<evidence type="ECO:0000313" key="2">
    <source>
        <dbReference type="WBParaSite" id="PSAMB.scaffold1466size31136.g13236.t1"/>
    </source>
</evidence>
<keyword evidence="1" id="KW-1185">Reference proteome</keyword>
<proteinExistence type="predicted"/>
<organism evidence="1 2">
    <name type="scientific">Plectus sambesii</name>
    <dbReference type="NCBI Taxonomy" id="2011161"/>
    <lineage>
        <taxon>Eukaryota</taxon>
        <taxon>Metazoa</taxon>
        <taxon>Ecdysozoa</taxon>
        <taxon>Nematoda</taxon>
        <taxon>Chromadorea</taxon>
        <taxon>Plectida</taxon>
        <taxon>Plectina</taxon>
        <taxon>Plectoidea</taxon>
        <taxon>Plectidae</taxon>
        <taxon>Plectus</taxon>
    </lineage>
</organism>
<reference evidence="2" key="1">
    <citation type="submission" date="2022-11" db="UniProtKB">
        <authorList>
            <consortium name="WormBaseParasite"/>
        </authorList>
    </citation>
    <scope>IDENTIFICATION</scope>
</reference>
<protein>
    <submittedName>
        <fullName evidence="2">Uncharacterized protein</fullName>
    </submittedName>
</protein>
<accession>A0A914V257</accession>
<name>A0A914V257_9BILA</name>
<sequence>MKRPSMLHFNGCTLPSDLERALVSLLCEFKDHLKDIEFEGCFNLDAITDNFIKELDQIEQFTIEPNTGHHLTVKNAALHRIARIFRTQPFKLMLPRNCFTDTTVEEFLKMIVFGDDESPQTFSLSNSIGDLRQMAQLMNVAANNLHIKWNLTCLTLTISPFSVASISASSNYEMNYNYYDEFSEYAASVEENWDPADI</sequence>
<dbReference type="WBParaSite" id="PSAMB.scaffold1466size31136.g13236.t1">
    <property type="protein sequence ID" value="PSAMB.scaffold1466size31136.g13236.t1"/>
    <property type="gene ID" value="PSAMB.scaffold1466size31136.g13236"/>
</dbReference>
<dbReference type="AlphaFoldDB" id="A0A914V257"/>
<dbReference type="Proteomes" id="UP000887566">
    <property type="component" value="Unplaced"/>
</dbReference>
<evidence type="ECO:0000313" key="1">
    <source>
        <dbReference type="Proteomes" id="UP000887566"/>
    </source>
</evidence>